<name>A0ABC9TRB2_CLOSY</name>
<dbReference type="Proteomes" id="UP000016491">
    <property type="component" value="Unassembled WGS sequence"/>
</dbReference>
<accession>A0ABC9TRB2</accession>
<evidence type="ECO:0000313" key="4">
    <source>
        <dbReference type="Proteomes" id="UP000016491"/>
    </source>
</evidence>
<evidence type="ECO:0000256" key="1">
    <source>
        <dbReference type="SAM" id="MobiDB-lite"/>
    </source>
</evidence>
<evidence type="ECO:0000313" key="3">
    <source>
        <dbReference type="EMBL" id="ERI73706.1"/>
    </source>
</evidence>
<gene>
    <name evidence="3" type="ORF">CLOSYM_04700</name>
</gene>
<protein>
    <recommendedName>
        <fullName evidence="5">Zinc ribbon domain-containing protein</fullName>
    </recommendedName>
</protein>
<feature type="transmembrane region" description="Helical" evidence="2">
    <location>
        <begin position="96"/>
        <end position="117"/>
    </location>
</feature>
<dbReference type="EMBL" id="AWSU01000373">
    <property type="protein sequence ID" value="ERI73706.1"/>
    <property type="molecule type" value="Genomic_DNA"/>
</dbReference>
<sequence>MQELSCALLQRRGRMKKKICPVCDSELLSGNYCRICKKIVWEPRYENRNFNLNESRRSKPAFYDADEARTPKEPPPVVKKSRPGPLYQPSSKKNPLPVSVVMTTIAAAFCLFVWISVKINMTGQGISGDIFFREEWLTQEELWEDGDIGQYQEIEISEEEAKSAGTACGWYLHSGLTAETAKKAMEEFLAGYETPVVSENFTDNWKYIYGDGREETCYASGTSYFIGSAGTDSACITEVNYDTATGQVHYFYVTDSDIEFVCDAVLKMAEVMDDSDSVKSVILEELEAQVRLLPYSDPEDYNDELWVWGDDWNVYGYLYDDNYFVWVEANLRDENYAKSECAPE</sequence>
<organism evidence="3 4">
    <name type="scientific">[Clostridium] symbiosum ATCC 14940</name>
    <dbReference type="NCBI Taxonomy" id="411472"/>
    <lineage>
        <taxon>Bacteria</taxon>
        <taxon>Bacillati</taxon>
        <taxon>Bacillota</taxon>
        <taxon>Clostridia</taxon>
        <taxon>Lachnospirales</taxon>
        <taxon>Lachnospiraceae</taxon>
        <taxon>Otoolea</taxon>
    </lineage>
</organism>
<dbReference type="AlphaFoldDB" id="A0ABC9TRB2"/>
<keyword evidence="2" id="KW-0812">Transmembrane</keyword>
<feature type="region of interest" description="Disordered" evidence="1">
    <location>
        <begin position="61"/>
        <end position="90"/>
    </location>
</feature>
<evidence type="ECO:0008006" key="5">
    <source>
        <dbReference type="Google" id="ProtNLM"/>
    </source>
</evidence>
<reference evidence="3 4" key="1">
    <citation type="submission" date="2013-07" db="EMBL/GenBank/DDBJ databases">
        <authorList>
            <person name="Weinstock G."/>
            <person name="Sodergren E."/>
            <person name="Wylie T."/>
            <person name="Fulton L."/>
            <person name="Fulton R."/>
            <person name="Fronick C."/>
            <person name="O'Laughlin M."/>
            <person name="Godfrey J."/>
            <person name="Miner T."/>
            <person name="Herter B."/>
            <person name="Appelbaum E."/>
            <person name="Cordes M."/>
            <person name="Lek S."/>
            <person name="Wollam A."/>
            <person name="Pepin K.H."/>
            <person name="Palsikar V.B."/>
            <person name="Mitreva M."/>
            <person name="Wilson R.K."/>
        </authorList>
    </citation>
    <scope>NUCLEOTIDE SEQUENCE [LARGE SCALE GENOMIC DNA]</scope>
    <source>
        <strain evidence="3 4">ATCC 14940</strain>
    </source>
</reference>
<keyword evidence="2" id="KW-1133">Transmembrane helix</keyword>
<proteinExistence type="predicted"/>
<evidence type="ECO:0000256" key="2">
    <source>
        <dbReference type="SAM" id="Phobius"/>
    </source>
</evidence>
<comment type="caution">
    <text evidence="3">The sequence shown here is derived from an EMBL/GenBank/DDBJ whole genome shotgun (WGS) entry which is preliminary data.</text>
</comment>
<keyword evidence="2" id="KW-0472">Membrane</keyword>